<sequence>MEKDELNNCVTTRNLNIICKLSSQVNFHVWKTLITVCLKSNNLWDTSLSLPKDNDLTLHCLTNNMELAVAERLTQTIKVFTAPAIWKALIQEYDDSFIELMKLERELQTAFDSNIITIKNLVRITAIAALPERFN</sequence>
<evidence type="ECO:0000313" key="1">
    <source>
        <dbReference type="EMBL" id="RKP15650.1"/>
    </source>
</evidence>
<dbReference type="Proteomes" id="UP000281549">
    <property type="component" value="Unassembled WGS sequence"/>
</dbReference>
<dbReference type="EMBL" id="ML008270">
    <property type="protein sequence ID" value="RKP15650.1"/>
    <property type="molecule type" value="Genomic_DNA"/>
</dbReference>
<accession>A0A4P9YBY9</accession>
<reference evidence="2" key="1">
    <citation type="journal article" date="2018" name="Nat. Microbiol.">
        <title>Leveraging single-cell genomics to expand the fungal tree of life.</title>
        <authorList>
            <person name="Ahrendt S.R."/>
            <person name="Quandt C.A."/>
            <person name="Ciobanu D."/>
            <person name="Clum A."/>
            <person name="Salamov A."/>
            <person name="Andreopoulos B."/>
            <person name="Cheng J.F."/>
            <person name="Woyke T."/>
            <person name="Pelin A."/>
            <person name="Henrissat B."/>
            <person name="Reynolds N.K."/>
            <person name="Benny G.L."/>
            <person name="Smith M.E."/>
            <person name="James T.Y."/>
            <person name="Grigoriev I.V."/>
        </authorList>
    </citation>
    <scope>NUCLEOTIDE SEQUENCE [LARGE SCALE GENOMIC DNA]</scope>
    <source>
        <strain evidence="2">CSF55</strain>
    </source>
</reference>
<protein>
    <submittedName>
        <fullName evidence="1">Uncharacterized protein</fullName>
    </submittedName>
</protein>
<proteinExistence type="predicted"/>
<feature type="non-terminal residue" evidence="1">
    <location>
        <position position="135"/>
    </location>
</feature>
<gene>
    <name evidence="1" type="ORF">ROZALSC1DRAFT_26221</name>
</gene>
<dbReference type="AlphaFoldDB" id="A0A4P9YBY9"/>
<name>A0A4P9YBY9_ROZAC</name>
<evidence type="ECO:0000313" key="2">
    <source>
        <dbReference type="Proteomes" id="UP000281549"/>
    </source>
</evidence>
<organism evidence="1 2">
    <name type="scientific">Rozella allomycis (strain CSF55)</name>
    <dbReference type="NCBI Taxonomy" id="988480"/>
    <lineage>
        <taxon>Eukaryota</taxon>
        <taxon>Fungi</taxon>
        <taxon>Fungi incertae sedis</taxon>
        <taxon>Cryptomycota</taxon>
        <taxon>Cryptomycota incertae sedis</taxon>
        <taxon>Rozella</taxon>
    </lineage>
</organism>